<evidence type="ECO:0000259" key="8">
    <source>
        <dbReference type="SMART" id="SM00904"/>
    </source>
</evidence>
<dbReference type="RefSeq" id="WP_184779973.1">
    <property type="nucleotide sequence ID" value="NZ_JACHMG010000001.1"/>
</dbReference>
<protein>
    <recommendedName>
        <fullName evidence="1">riboflavin kinase</fullName>
        <ecNumber evidence="1">2.7.1.26</ecNumber>
    </recommendedName>
</protein>
<name>A0A840ITT2_9PSEU</name>
<dbReference type="InterPro" id="IPR015865">
    <property type="entry name" value="Riboflavin_kinase_bac/euk"/>
</dbReference>
<dbReference type="GO" id="GO:0009231">
    <property type="term" value="P:riboflavin biosynthetic process"/>
    <property type="evidence" value="ECO:0007669"/>
    <property type="project" value="InterPro"/>
</dbReference>
<keyword evidence="9" id="KW-0548">Nucleotidyltransferase</keyword>
<evidence type="ECO:0000256" key="3">
    <source>
        <dbReference type="ARBA" id="ARBA00022643"/>
    </source>
</evidence>
<accession>A0A840ITT2</accession>
<evidence type="ECO:0000256" key="4">
    <source>
        <dbReference type="ARBA" id="ARBA00022679"/>
    </source>
</evidence>
<dbReference type="PANTHER" id="PTHR22749:SF6">
    <property type="entry name" value="RIBOFLAVIN KINASE"/>
    <property type="match status" value="1"/>
</dbReference>
<dbReference type="GO" id="GO:0008531">
    <property type="term" value="F:riboflavin kinase activity"/>
    <property type="evidence" value="ECO:0007669"/>
    <property type="project" value="UniProtKB-EC"/>
</dbReference>
<dbReference type="Pfam" id="PF01687">
    <property type="entry name" value="Flavokinase"/>
    <property type="match status" value="1"/>
</dbReference>
<dbReference type="Gene3D" id="2.40.30.30">
    <property type="entry name" value="Riboflavin kinase-like"/>
    <property type="match status" value="1"/>
</dbReference>
<dbReference type="AlphaFoldDB" id="A0A840ITT2"/>
<reference evidence="9 10" key="1">
    <citation type="submission" date="2020-08" db="EMBL/GenBank/DDBJ databases">
        <title>Sequencing the genomes of 1000 actinobacteria strains.</title>
        <authorList>
            <person name="Klenk H.-P."/>
        </authorList>
    </citation>
    <scope>NUCLEOTIDE SEQUENCE [LARGE SCALE GENOMIC DNA]</scope>
    <source>
        <strain evidence="9 10">DSM 45859</strain>
    </source>
</reference>
<keyword evidence="2" id="KW-0285">Flavoprotein</keyword>
<evidence type="ECO:0000313" key="9">
    <source>
        <dbReference type="EMBL" id="MBB4684865.1"/>
    </source>
</evidence>
<dbReference type="InterPro" id="IPR023468">
    <property type="entry name" value="Riboflavin_kinase"/>
</dbReference>
<comment type="caution">
    <text evidence="9">The sequence shown here is derived from an EMBL/GenBank/DDBJ whole genome shotgun (WGS) entry which is preliminary data.</text>
</comment>
<organism evidence="9 10">
    <name type="scientific">Amycolatopsis jiangsuensis</name>
    <dbReference type="NCBI Taxonomy" id="1181879"/>
    <lineage>
        <taxon>Bacteria</taxon>
        <taxon>Bacillati</taxon>
        <taxon>Actinomycetota</taxon>
        <taxon>Actinomycetes</taxon>
        <taxon>Pseudonocardiales</taxon>
        <taxon>Pseudonocardiaceae</taxon>
        <taxon>Amycolatopsis</taxon>
    </lineage>
</organism>
<evidence type="ECO:0000256" key="1">
    <source>
        <dbReference type="ARBA" id="ARBA00012105"/>
    </source>
</evidence>
<proteinExistence type="predicted"/>
<feature type="domain" description="Riboflavin kinase" evidence="8">
    <location>
        <begin position="6"/>
        <end position="129"/>
    </location>
</feature>
<dbReference type="GO" id="GO:0016779">
    <property type="term" value="F:nucleotidyltransferase activity"/>
    <property type="evidence" value="ECO:0007669"/>
    <property type="project" value="UniProtKB-KW"/>
</dbReference>
<dbReference type="EC" id="2.7.1.26" evidence="1"/>
<keyword evidence="5" id="KW-0547">Nucleotide-binding</keyword>
<comment type="catalytic activity">
    <reaction evidence="7">
        <text>riboflavin + ATP = FMN + ADP + H(+)</text>
        <dbReference type="Rhea" id="RHEA:14357"/>
        <dbReference type="ChEBI" id="CHEBI:15378"/>
        <dbReference type="ChEBI" id="CHEBI:30616"/>
        <dbReference type="ChEBI" id="CHEBI:57986"/>
        <dbReference type="ChEBI" id="CHEBI:58210"/>
        <dbReference type="ChEBI" id="CHEBI:456216"/>
        <dbReference type="EC" id="2.7.1.26"/>
    </reaction>
</comment>
<dbReference type="PANTHER" id="PTHR22749">
    <property type="entry name" value="RIBOFLAVIN KINASE/FMN ADENYLYLTRANSFERASE"/>
    <property type="match status" value="1"/>
</dbReference>
<evidence type="ECO:0000256" key="6">
    <source>
        <dbReference type="ARBA" id="ARBA00022840"/>
    </source>
</evidence>
<dbReference type="EMBL" id="JACHMG010000001">
    <property type="protein sequence ID" value="MBB4684865.1"/>
    <property type="molecule type" value="Genomic_DNA"/>
</dbReference>
<keyword evidence="9" id="KW-0418">Kinase</keyword>
<dbReference type="SMART" id="SM00904">
    <property type="entry name" value="Flavokinase"/>
    <property type="match status" value="1"/>
</dbReference>
<sequence length="152" mass="16600">MADESYFVVRGRVEPGDQRGRELGFPTANIALRDQRGELGDGVWAGWVERPDGTRVAAAVSVGRRPTYYGADGYRLVEAFLLDFAGDLYGESLTVWLGRHLREQKAYGSAEELIEALARDVETTRGWVAEHPAATLPSLSAPPPDGEVLRVG</sequence>
<evidence type="ECO:0000256" key="5">
    <source>
        <dbReference type="ARBA" id="ARBA00022741"/>
    </source>
</evidence>
<evidence type="ECO:0000256" key="2">
    <source>
        <dbReference type="ARBA" id="ARBA00022630"/>
    </source>
</evidence>
<evidence type="ECO:0000313" key="10">
    <source>
        <dbReference type="Proteomes" id="UP000581769"/>
    </source>
</evidence>
<keyword evidence="6" id="KW-0067">ATP-binding</keyword>
<keyword evidence="3" id="KW-0288">FMN</keyword>
<dbReference type="GO" id="GO:0005524">
    <property type="term" value="F:ATP binding"/>
    <property type="evidence" value="ECO:0007669"/>
    <property type="project" value="UniProtKB-KW"/>
</dbReference>
<keyword evidence="4 9" id="KW-0808">Transferase</keyword>
<dbReference type="SUPFAM" id="SSF82114">
    <property type="entry name" value="Riboflavin kinase-like"/>
    <property type="match status" value="1"/>
</dbReference>
<dbReference type="InterPro" id="IPR023465">
    <property type="entry name" value="Riboflavin_kinase_dom_sf"/>
</dbReference>
<dbReference type="Proteomes" id="UP000581769">
    <property type="component" value="Unassembled WGS sequence"/>
</dbReference>
<evidence type="ECO:0000256" key="7">
    <source>
        <dbReference type="ARBA" id="ARBA00047880"/>
    </source>
</evidence>
<gene>
    <name evidence="9" type="ORF">BJY18_002350</name>
</gene>
<dbReference type="GO" id="GO:0009398">
    <property type="term" value="P:FMN biosynthetic process"/>
    <property type="evidence" value="ECO:0007669"/>
    <property type="project" value="TreeGrafter"/>
</dbReference>
<keyword evidence="10" id="KW-1185">Reference proteome</keyword>